<name>A0A1T5N552_9BACT</name>
<dbReference type="RefSeq" id="WP_079467783.1">
    <property type="nucleotide sequence ID" value="NZ_FUZZ01000001.1"/>
</dbReference>
<keyword evidence="3" id="KW-0998">Cell outer membrane</keyword>
<dbReference type="SUPFAM" id="SSF56935">
    <property type="entry name" value="Porins"/>
    <property type="match status" value="1"/>
</dbReference>
<dbReference type="InterPro" id="IPR008969">
    <property type="entry name" value="CarboxyPept-like_regulatory"/>
</dbReference>
<dbReference type="Pfam" id="PF07715">
    <property type="entry name" value="Plug"/>
    <property type="match status" value="1"/>
</dbReference>
<dbReference type="Gene3D" id="2.40.170.20">
    <property type="entry name" value="TonB-dependent receptor, beta-barrel domain"/>
    <property type="match status" value="1"/>
</dbReference>
<dbReference type="Pfam" id="PF13620">
    <property type="entry name" value="CarboxypepD_reg"/>
    <property type="match status" value="1"/>
</dbReference>
<dbReference type="InterPro" id="IPR012910">
    <property type="entry name" value="Plug_dom"/>
</dbReference>
<protein>
    <submittedName>
        <fullName evidence="6">Outer membrane receptor proteins, mostly Fe transport</fullName>
    </submittedName>
</protein>
<dbReference type="Proteomes" id="UP000190166">
    <property type="component" value="Unassembled WGS sequence"/>
</dbReference>
<dbReference type="InterPro" id="IPR036942">
    <property type="entry name" value="Beta-barrel_TonB_sf"/>
</dbReference>
<evidence type="ECO:0000256" key="2">
    <source>
        <dbReference type="ARBA" id="ARBA00023136"/>
    </source>
</evidence>
<dbReference type="EMBL" id="FUZZ01000001">
    <property type="protein sequence ID" value="SKC95611.1"/>
    <property type="molecule type" value="Genomic_DNA"/>
</dbReference>
<dbReference type="AlphaFoldDB" id="A0A1T5N552"/>
<evidence type="ECO:0000313" key="7">
    <source>
        <dbReference type="Proteomes" id="UP000190166"/>
    </source>
</evidence>
<accession>A0A1T5N552</accession>
<keyword evidence="2" id="KW-0472">Membrane</keyword>
<dbReference type="Gene3D" id="2.170.130.10">
    <property type="entry name" value="TonB-dependent receptor, plug domain"/>
    <property type="match status" value="1"/>
</dbReference>
<dbReference type="SUPFAM" id="SSF49464">
    <property type="entry name" value="Carboxypeptidase regulatory domain-like"/>
    <property type="match status" value="1"/>
</dbReference>
<evidence type="ECO:0000259" key="4">
    <source>
        <dbReference type="Pfam" id="PF07715"/>
    </source>
</evidence>
<evidence type="ECO:0000256" key="1">
    <source>
        <dbReference type="ARBA" id="ARBA00004442"/>
    </source>
</evidence>
<reference evidence="6 7" key="1">
    <citation type="submission" date="2017-02" db="EMBL/GenBank/DDBJ databases">
        <authorList>
            <person name="Peterson S.W."/>
        </authorList>
    </citation>
    <scope>NUCLEOTIDE SEQUENCE [LARGE SCALE GENOMIC DNA]</scope>
    <source>
        <strain evidence="6 7">DSM 18108</strain>
    </source>
</reference>
<sequence length="1077" mass="119758">MIFFTRSRLKIRVWTALLVLILTVPLSSLFAQQPSALLSKQITLSFSGENLLAGLNKVAQTAQIEFAFNAQHIDRYAAPVASYKKRSVNDVLNDLLRNTPLTFRDLNGYIVINEQQGVKPAATTIVRAPGTIGGKVADAETGQPIAGATFRVGNKGTQTAVNGAFSIVMEKGRYTAIISHVGYVTKEISDIVVKDNETFTLDIMLKKDKGQLKGIVVRTAAGKENANALLLRQKNAAEISNGISAEQIARTPDKNIGESLKRISGVSIADNRFVLIRGIGERYNAAMLDGVALPSTEAQNRNFSFDLIPAGLVDNVVVSKTVTPDMNVNFGGGAVQINTRDIPNGNLTSITAGVSYNDQSTGKDFLSHQRGKYDYLGFDDGRRNYPAGLQQTDRNVGENIPLTEAAYEEKLIAQSKRFKTDNISVYRYKTAPSQNYQLIIGRVYALDSVSNNKLGFTGAATYRNTQNINIIEKQNRGDWYAGDDNPGKSYGYNTTLGGLLNIGLQWGKSRLSLRNTYTHMYDNVLVRNIGYNSDNPGEFKPQNVPSRIQEADDPTYTDLLQNKLSGQHMPGKVKIEWNIAHTAIRRNEKDMVIANSGPMLVSGAYRYVYGSSSSSEPRPFPLSRHHYSNRESHNSWDIAATVPFNTGSISNSFKAGYFGSAKKADFDWQIVALAADPLKIPDSMLNVPLGYMINPDNFSANGYFYMASSWWNDRYAGKSNIHAGYLMLDTKLASKLRLVWGVRAEYYKYTEIKNGLNIKGTSAFRSKEDKPLQWLPSANITYSPASMLNIRAAFSSSVVRPELMENSQFWRYSPYLGAMFGNEGVYSTRINSYDLKAELFPAAGDILSVGGFYKNFDKPAELTYGNLVYYLRSADWAKVYGIEFELRKRLDFIGSSRFLNNLIVYGNYTLQRSSVRGTFEIADPAGGPDLQVPAKQKRPMYGQSPYLYNAGLQYSGRRLGWNVALNGGGYKTYVVAALSDEIEYEKPRQQLDLQISYKLLNNHLEIKLNAGNLLNSPSTFFTNRGSYEKNPDYTNLGDYSEALRLKPGFSDKYEPGDLVKFSQKFGRTYGTTVSYHF</sequence>
<keyword evidence="6" id="KW-0675">Receptor</keyword>
<organism evidence="6 7">
    <name type="scientific">Chitinophaga ginsengisegetis</name>
    <dbReference type="NCBI Taxonomy" id="393003"/>
    <lineage>
        <taxon>Bacteria</taxon>
        <taxon>Pseudomonadati</taxon>
        <taxon>Bacteroidota</taxon>
        <taxon>Chitinophagia</taxon>
        <taxon>Chitinophagales</taxon>
        <taxon>Chitinophagaceae</taxon>
        <taxon>Chitinophaga</taxon>
    </lineage>
</organism>
<dbReference type="STRING" id="393003.SAMN05660461_0449"/>
<dbReference type="Pfam" id="PF14905">
    <property type="entry name" value="OMP_b-brl_3"/>
    <property type="match status" value="1"/>
</dbReference>
<feature type="domain" description="Outer membrane protein beta-barrel" evidence="5">
    <location>
        <begin position="718"/>
        <end position="1032"/>
    </location>
</feature>
<feature type="domain" description="TonB-dependent receptor plug" evidence="4">
    <location>
        <begin position="237"/>
        <end position="321"/>
    </location>
</feature>
<dbReference type="Gene3D" id="2.60.40.1120">
    <property type="entry name" value="Carboxypeptidase-like, regulatory domain"/>
    <property type="match status" value="1"/>
</dbReference>
<dbReference type="GO" id="GO:0009279">
    <property type="term" value="C:cell outer membrane"/>
    <property type="evidence" value="ECO:0007669"/>
    <property type="project" value="UniProtKB-SubCell"/>
</dbReference>
<dbReference type="PANTHER" id="PTHR40980">
    <property type="entry name" value="PLUG DOMAIN-CONTAINING PROTEIN"/>
    <property type="match status" value="1"/>
</dbReference>
<proteinExistence type="predicted"/>
<keyword evidence="7" id="KW-1185">Reference proteome</keyword>
<evidence type="ECO:0000256" key="3">
    <source>
        <dbReference type="ARBA" id="ARBA00023237"/>
    </source>
</evidence>
<comment type="subcellular location">
    <subcellularLocation>
        <location evidence="1">Cell outer membrane</location>
    </subcellularLocation>
</comment>
<gene>
    <name evidence="6" type="ORF">SAMN05660461_0449</name>
</gene>
<dbReference type="InterPro" id="IPR041700">
    <property type="entry name" value="OMP_b-brl_3"/>
</dbReference>
<evidence type="ECO:0000313" key="6">
    <source>
        <dbReference type="EMBL" id="SKC95611.1"/>
    </source>
</evidence>
<evidence type="ECO:0000259" key="5">
    <source>
        <dbReference type="Pfam" id="PF14905"/>
    </source>
</evidence>
<dbReference type="InterPro" id="IPR037066">
    <property type="entry name" value="Plug_dom_sf"/>
</dbReference>
<dbReference type="PANTHER" id="PTHR40980:SF4">
    <property type="entry name" value="TONB-DEPENDENT RECEPTOR-LIKE BETA-BARREL DOMAIN-CONTAINING PROTEIN"/>
    <property type="match status" value="1"/>
</dbReference>